<dbReference type="GO" id="GO:0016491">
    <property type="term" value="F:oxidoreductase activity"/>
    <property type="evidence" value="ECO:0007669"/>
    <property type="project" value="UniProtKB-KW"/>
</dbReference>
<evidence type="ECO:0000256" key="2">
    <source>
        <dbReference type="ARBA" id="ARBA00023002"/>
    </source>
</evidence>
<dbReference type="NCBIfam" id="NF005868">
    <property type="entry name" value="PRK07806.1"/>
    <property type="match status" value="1"/>
</dbReference>
<dbReference type="InterPro" id="IPR036291">
    <property type="entry name" value="NAD(P)-bd_dom_sf"/>
</dbReference>
<comment type="caution">
    <text evidence="3">The sequence shown here is derived from an EMBL/GenBank/DDBJ whole genome shotgun (WGS) entry which is preliminary data.</text>
</comment>
<dbReference type="Proteomes" id="UP000823823">
    <property type="component" value="Unassembled WGS sequence"/>
</dbReference>
<evidence type="ECO:0000313" key="3">
    <source>
        <dbReference type="EMBL" id="HJB10611.1"/>
    </source>
</evidence>
<dbReference type="PANTHER" id="PTHR43639:SF1">
    <property type="entry name" value="SHORT-CHAIN DEHYDROGENASE_REDUCTASE FAMILY PROTEIN"/>
    <property type="match status" value="1"/>
</dbReference>
<accession>A0A9D2RPI0</accession>
<reference evidence="3" key="2">
    <citation type="submission" date="2021-04" db="EMBL/GenBank/DDBJ databases">
        <authorList>
            <person name="Gilroy R."/>
        </authorList>
    </citation>
    <scope>NUCLEOTIDE SEQUENCE</scope>
    <source>
        <strain evidence="3">ChiHjej13B12-24818</strain>
    </source>
</reference>
<evidence type="ECO:0000313" key="4">
    <source>
        <dbReference type="Proteomes" id="UP000823823"/>
    </source>
</evidence>
<dbReference type="EMBL" id="DWZH01000065">
    <property type="protein sequence ID" value="HJB10611.1"/>
    <property type="molecule type" value="Genomic_DNA"/>
</dbReference>
<dbReference type="SUPFAM" id="SSF51735">
    <property type="entry name" value="NAD(P)-binding Rossmann-fold domains"/>
    <property type="match status" value="1"/>
</dbReference>
<dbReference type="PANTHER" id="PTHR43639">
    <property type="entry name" value="OXIDOREDUCTASE, SHORT-CHAIN DEHYDROGENASE/REDUCTASE FAMILY (AFU_ORTHOLOGUE AFUA_5G02870)"/>
    <property type="match status" value="1"/>
</dbReference>
<dbReference type="Gene3D" id="3.40.50.720">
    <property type="entry name" value="NAD(P)-binding Rossmann-like Domain"/>
    <property type="match status" value="1"/>
</dbReference>
<name>A0A9D2RPI0_9MICO</name>
<dbReference type="InterPro" id="IPR002347">
    <property type="entry name" value="SDR_fam"/>
</dbReference>
<reference evidence="3" key="1">
    <citation type="journal article" date="2021" name="PeerJ">
        <title>Extensive microbial diversity within the chicken gut microbiome revealed by metagenomics and culture.</title>
        <authorList>
            <person name="Gilroy R."/>
            <person name="Ravi A."/>
            <person name="Getino M."/>
            <person name="Pursley I."/>
            <person name="Horton D.L."/>
            <person name="Alikhan N.F."/>
            <person name="Baker D."/>
            <person name="Gharbi K."/>
            <person name="Hall N."/>
            <person name="Watson M."/>
            <person name="Adriaenssens E.M."/>
            <person name="Foster-Nyarko E."/>
            <person name="Jarju S."/>
            <person name="Secka A."/>
            <person name="Antonio M."/>
            <person name="Oren A."/>
            <person name="Chaudhuri R.R."/>
            <person name="La Ragione R."/>
            <person name="Hildebrand F."/>
            <person name="Pallen M.J."/>
        </authorList>
    </citation>
    <scope>NUCLEOTIDE SEQUENCE</scope>
    <source>
        <strain evidence="3">ChiHjej13B12-24818</strain>
    </source>
</reference>
<dbReference type="Pfam" id="PF00106">
    <property type="entry name" value="adh_short"/>
    <property type="match status" value="1"/>
</dbReference>
<dbReference type="AlphaFoldDB" id="A0A9D2RPI0"/>
<organism evidence="3 4">
    <name type="scientific">Candidatus Brachybacterium merdavium</name>
    <dbReference type="NCBI Taxonomy" id="2838513"/>
    <lineage>
        <taxon>Bacteria</taxon>
        <taxon>Bacillati</taxon>
        <taxon>Actinomycetota</taxon>
        <taxon>Actinomycetes</taxon>
        <taxon>Micrococcales</taxon>
        <taxon>Dermabacteraceae</taxon>
        <taxon>Brachybacterium</taxon>
    </lineage>
</organism>
<sequence>MSPLAGQTAVVTGSSRGVGAATAKLLAGMGANVVINYRQKAPRANKVVTEIEAAGGKAIAVGADLTDPESVRDLMRTAVDTFGSLDLLVLNASGGMETDLGEDYAMRLNRDAQVDALAAGLEHLSTGGRVVFVTSHQAHFIHEVETMPEYEAVARSKRAGEDALTEQLPAMSEKGVSFVVVSGDMIEGTVTATLLNRARPGALEARREAAGRLYSVEEFASEVAAMATADVPTGHVELVGGADDFLARTEGEA</sequence>
<gene>
    <name evidence="3" type="ORF">H9786_08800</name>
</gene>
<dbReference type="PRINTS" id="PR00081">
    <property type="entry name" value="GDHRDH"/>
</dbReference>
<keyword evidence="2" id="KW-0560">Oxidoreductase</keyword>
<protein>
    <submittedName>
        <fullName evidence="3">SDR family oxidoreductase</fullName>
    </submittedName>
</protein>
<evidence type="ECO:0000256" key="1">
    <source>
        <dbReference type="ARBA" id="ARBA00006484"/>
    </source>
</evidence>
<comment type="similarity">
    <text evidence="1">Belongs to the short-chain dehydrogenases/reductases (SDR) family.</text>
</comment>
<proteinExistence type="inferred from homology"/>